<accession>A0ABR7T0U0</accession>
<proteinExistence type="inferred from homology"/>
<protein>
    <submittedName>
        <fullName evidence="7">Radical SAM protein</fullName>
    </submittedName>
</protein>
<reference evidence="7 8" key="1">
    <citation type="submission" date="2020-07" db="EMBL/GenBank/DDBJ databases">
        <title>Draft whole-genome sequence of Heliobacterium chlorum DSM 3682, type strain.</title>
        <authorList>
            <person name="Kyndt J.A."/>
            <person name="Meyer T.E."/>
            <person name="Imhoff J.F."/>
        </authorList>
    </citation>
    <scope>NUCLEOTIDE SEQUENCE [LARGE SCALE GENOMIC DNA]</scope>
    <source>
        <strain evidence="7 8">DSM 3682</strain>
    </source>
</reference>
<dbReference type="RefSeq" id="WP_188039423.1">
    <property type="nucleotide sequence ID" value="NZ_JACVHF010000005.1"/>
</dbReference>
<comment type="caution">
    <text evidence="7">The sequence shown here is derived from an EMBL/GenBank/DDBJ whole genome shotgun (WGS) entry which is preliminary data.</text>
</comment>
<dbReference type="PANTHER" id="PTHR43273:SF3">
    <property type="entry name" value="ANAEROBIC SULFATASE-MATURATING ENZYME HOMOLOG ASLB-RELATED"/>
    <property type="match status" value="1"/>
</dbReference>
<keyword evidence="3" id="KW-0408">Iron</keyword>
<evidence type="ECO:0000256" key="4">
    <source>
        <dbReference type="ARBA" id="ARBA00023014"/>
    </source>
</evidence>
<keyword evidence="2" id="KW-0479">Metal-binding</keyword>
<feature type="domain" description="Radical SAM core" evidence="6">
    <location>
        <begin position="10"/>
        <end position="236"/>
    </location>
</feature>
<comment type="similarity">
    <text evidence="5">Belongs to the radical SAM superfamily. Anaerobic sulfatase-maturating enzyme family.</text>
</comment>
<dbReference type="SUPFAM" id="SSF102114">
    <property type="entry name" value="Radical SAM enzymes"/>
    <property type="match status" value="1"/>
</dbReference>
<dbReference type="PROSITE" id="PS51918">
    <property type="entry name" value="RADICAL_SAM"/>
    <property type="match status" value="1"/>
</dbReference>
<dbReference type="InterPro" id="IPR007197">
    <property type="entry name" value="rSAM"/>
</dbReference>
<dbReference type="Proteomes" id="UP000617402">
    <property type="component" value="Unassembled WGS sequence"/>
</dbReference>
<dbReference type="SFLD" id="SFLDS00029">
    <property type="entry name" value="Radical_SAM"/>
    <property type="match status" value="1"/>
</dbReference>
<organism evidence="7 8">
    <name type="scientific">Heliobacterium chlorum</name>
    <dbReference type="NCBI Taxonomy" id="2698"/>
    <lineage>
        <taxon>Bacteria</taxon>
        <taxon>Bacillati</taxon>
        <taxon>Bacillota</taxon>
        <taxon>Clostridia</taxon>
        <taxon>Eubacteriales</taxon>
        <taxon>Heliobacteriaceae</taxon>
        <taxon>Heliobacterium</taxon>
    </lineage>
</organism>
<dbReference type="Gene3D" id="3.20.20.70">
    <property type="entry name" value="Aldolase class I"/>
    <property type="match status" value="1"/>
</dbReference>
<evidence type="ECO:0000256" key="3">
    <source>
        <dbReference type="ARBA" id="ARBA00023004"/>
    </source>
</evidence>
<evidence type="ECO:0000313" key="8">
    <source>
        <dbReference type="Proteomes" id="UP000617402"/>
    </source>
</evidence>
<dbReference type="PANTHER" id="PTHR43273">
    <property type="entry name" value="ANAEROBIC SULFATASE-MATURATING ENZYME HOMOLOG ASLB-RELATED"/>
    <property type="match status" value="1"/>
</dbReference>
<dbReference type="InterPro" id="IPR058240">
    <property type="entry name" value="rSAM_sf"/>
</dbReference>
<keyword evidence="8" id="KW-1185">Reference proteome</keyword>
<dbReference type="EMBL" id="JACVHF010000005">
    <property type="protein sequence ID" value="MBC9784306.1"/>
    <property type="molecule type" value="Genomic_DNA"/>
</dbReference>
<dbReference type="CDD" id="cd01335">
    <property type="entry name" value="Radical_SAM"/>
    <property type="match status" value="1"/>
</dbReference>
<dbReference type="InterPro" id="IPR023867">
    <property type="entry name" value="Sulphatase_maturase_rSAM"/>
</dbReference>
<dbReference type="SFLD" id="SFLDG01067">
    <property type="entry name" value="SPASM/twitch_domain_containing"/>
    <property type="match status" value="1"/>
</dbReference>
<evidence type="ECO:0000256" key="2">
    <source>
        <dbReference type="ARBA" id="ARBA00022723"/>
    </source>
</evidence>
<dbReference type="SFLD" id="SFLDG01386">
    <property type="entry name" value="main_SPASM_domain-containing"/>
    <property type="match status" value="1"/>
</dbReference>
<evidence type="ECO:0000259" key="6">
    <source>
        <dbReference type="PROSITE" id="PS51918"/>
    </source>
</evidence>
<evidence type="ECO:0000313" key="7">
    <source>
        <dbReference type="EMBL" id="MBC9784306.1"/>
    </source>
</evidence>
<keyword evidence="1" id="KW-0949">S-adenosyl-L-methionine</keyword>
<name>A0ABR7T0U0_HELCL</name>
<dbReference type="InterPro" id="IPR013785">
    <property type="entry name" value="Aldolase_TIM"/>
</dbReference>
<evidence type="ECO:0000256" key="5">
    <source>
        <dbReference type="ARBA" id="ARBA00023601"/>
    </source>
</evidence>
<sequence length="343" mass="39480">MTSLHSCSQSGVPQYHTVILKTVGSACNMRCAYCYEHDLRAEASPFLQPNDFKEFLNQISHSSEVNFLFHGGEPLLYPKPWMKEMLHMIKEALPGKHMIQFQTNGTLIDEEWLEIFKEVEAYVAVSISLDPLSDISLRHLPGEDYRKIVLKRIADVLRELGTVGVVSVAHQANLSAYTLFIEELISIGVPYLTINKIRRNHQAKVQANRYLLSETDYVSFIKETMTDWLNRRLYEKIQIQPFISLLSTDVNQICQYLPLEGKCQSFITLYPDKQISNCNHLHQDRQNIYQKNRNKLTEDCIYCSIYEWCGGGCLAEEKEDDFCQARGHLHQFIKGVFNEGSGT</sequence>
<keyword evidence="4" id="KW-0411">Iron-sulfur</keyword>
<dbReference type="Pfam" id="PF04055">
    <property type="entry name" value="Radical_SAM"/>
    <property type="match status" value="1"/>
</dbReference>
<gene>
    <name evidence="7" type="ORF">H1S01_07250</name>
</gene>
<evidence type="ECO:0000256" key="1">
    <source>
        <dbReference type="ARBA" id="ARBA00022691"/>
    </source>
</evidence>